<dbReference type="Proteomes" id="UP001164539">
    <property type="component" value="Chromosome 9"/>
</dbReference>
<keyword evidence="2" id="KW-1185">Reference proteome</keyword>
<reference evidence="1 2" key="1">
    <citation type="journal article" date="2023" name="Science">
        <title>Complex scaffold remodeling in plant triterpene biosynthesis.</title>
        <authorList>
            <person name="De La Pena R."/>
            <person name="Hodgson H."/>
            <person name="Liu J.C."/>
            <person name="Stephenson M.J."/>
            <person name="Martin A.C."/>
            <person name="Owen C."/>
            <person name="Harkess A."/>
            <person name="Leebens-Mack J."/>
            <person name="Jimenez L.E."/>
            <person name="Osbourn A."/>
            <person name="Sattely E.S."/>
        </authorList>
    </citation>
    <scope>NUCLEOTIDE SEQUENCE [LARGE SCALE GENOMIC DNA]</scope>
    <source>
        <strain evidence="2">cv. JPN11</strain>
        <tissue evidence="1">Leaf</tissue>
    </source>
</reference>
<evidence type="ECO:0000313" key="2">
    <source>
        <dbReference type="Proteomes" id="UP001164539"/>
    </source>
</evidence>
<accession>A0ACC1XIL4</accession>
<name>A0ACC1XIL4_MELAZ</name>
<protein>
    <submittedName>
        <fullName evidence="1">Transcription factor, MADS-box</fullName>
    </submittedName>
</protein>
<gene>
    <name evidence="1" type="ORF">OWV82_016937</name>
</gene>
<sequence>MGRKKVQLKRIENKSSRQVTFSKRRNGLIKKARELSVLCDVDVALVIFSSRGKLYEFCSSDCLASILEQYQSRVEEEAVAFGALNAEDSPSRYSSLYSHADLQKIVQRQLEGPNFEQLTVTDLVQLENELAATLTLIRARKTQLMLESIMTLREKEKMLKEENSLLQREIAAAEKNSKDTAAVATETLHLLS</sequence>
<dbReference type="EMBL" id="CM051402">
    <property type="protein sequence ID" value="KAJ4710807.1"/>
    <property type="molecule type" value="Genomic_DNA"/>
</dbReference>
<organism evidence="1 2">
    <name type="scientific">Melia azedarach</name>
    <name type="common">Chinaberry tree</name>
    <dbReference type="NCBI Taxonomy" id="155640"/>
    <lineage>
        <taxon>Eukaryota</taxon>
        <taxon>Viridiplantae</taxon>
        <taxon>Streptophyta</taxon>
        <taxon>Embryophyta</taxon>
        <taxon>Tracheophyta</taxon>
        <taxon>Spermatophyta</taxon>
        <taxon>Magnoliopsida</taxon>
        <taxon>eudicotyledons</taxon>
        <taxon>Gunneridae</taxon>
        <taxon>Pentapetalae</taxon>
        <taxon>rosids</taxon>
        <taxon>malvids</taxon>
        <taxon>Sapindales</taxon>
        <taxon>Meliaceae</taxon>
        <taxon>Melia</taxon>
    </lineage>
</organism>
<evidence type="ECO:0000313" key="1">
    <source>
        <dbReference type="EMBL" id="KAJ4710807.1"/>
    </source>
</evidence>
<comment type="caution">
    <text evidence="1">The sequence shown here is derived from an EMBL/GenBank/DDBJ whole genome shotgun (WGS) entry which is preliminary data.</text>
</comment>
<proteinExistence type="predicted"/>